<dbReference type="InterPro" id="IPR018650">
    <property type="entry name" value="STSV1_Orf64"/>
</dbReference>
<feature type="transmembrane region" description="Helical" evidence="1">
    <location>
        <begin position="143"/>
        <end position="164"/>
    </location>
</feature>
<feature type="transmembrane region" description="Helical" evidence="1">
    <location>
        <begin position="229"/>
        <end position="245"/>
    </location>
</feature>
<feature type="transmembrane region" description="Helical" evidence="1">
    <location>
        <begin position="450"/>
        <end position="468"/>
    </location>
</feature>
<feature type="transmembrane region" description="Helical" evidence="1">
    <location>
        <begin position="403"/>
        <end position="420"/>
    </location>
</feature>
<feature type="transmembrane region" description="Helical" evidence="1">
    <location>
        <begin position="104"/>
        <end position="122"/>
    </location>
</feature>
<feature type="transmembrane region" description="Helical" evidence="1">
    <location>
        <begin position="53"/>
        <end position="74"/>
    </location>
</feature>
<feature type="transmembrane region" description="Helical" evidence="1">
    <location>
        <begin position="81"/>
        <end position="98"/>
    </location>
</feature>
<protein>
    <submittedName>
        <fullName evidence="2">DUF2079 domain-containing protein</fullName>
    </submittedName>
</protein>
<dbReference type="RefSeq" id="WP_186836471.1">
    <property type="nucleotide sequence ID" value="NZ_JACOPD010000003.1"/>
</dbReference>
<feature type="transmembrane region" description="Helical" evidence="1">
    <location>
        <begin position="302"/>
        <end position="328"/>
    </location>
</feature>
<dbReference type="Proteomes" id="UP000628463">
    <property type="component" value="Unassembled WGS sequence"/>
</dbReference>
<keyword evidence="3" id="KW-1185">Reference proteome</keyword>
<feature type="transmembrane region" description="Helical" evidence="1">
    <location>
        <begin position="12"/>
        <end position="33"/>
    </location>
</feature>
<sequence>MKIHDFRLNYYIKHCAVILLTAWCFICLMEMPFNISCGINPVSDISSVSNISIAGHCAMVLSLFLILSVLMIVLGKRAENIQNVLLFISVFLYAVISSGIYNNVYYGLFAASVTSVILMYCFNNLVKEQDVAGGLKDLKNWQYVALLSVLMIFTAGFIGTYTVIRYLTYSSPNFDFGIFSQMFYYMKHTFTMKTTCERDMLMSHMKVHISPAWFLILPFYAIFESPVTIQVMQAVILAIPVILLAKICSNHNFSKKVTILICAAYLFFPVISSGCGYDAHENMFLPLALFMLILAFETDKTWLLVLSVIFTLGIKEDAAVYVIFISLYMILADKKYKKGIVTFIAATLYFILAVTWLNQYGDGTLTFRYNNVIPAGDGNVFGMIRTFITNPAYMITQIMSKDNIEFIISVAGALAFVPFAVKKWQTLILFGPFILFNLLPDYAYAHNIGFQYVFGSGCMLIYAAICNMNECEDAVKIKKASVMAIFSVIFFASLSWSKINVADKIDSSEKRETYNIINEALDMIPDDASVAASTFLVPHLSERKYLYEVYYTDKETGYVAIDLRGIGSSTIYADGIDVSQLDSKSRKYIMSDEYETLYYKESCIIILKHK</sequence>
<keyword evidence="1" id="KW-0812">Transmembrane</keyword>
<accession>A0ABR7G0I2</accession>
<organism evidence="2 3">
    <name type="scientific">Lachnospira hominis</name>
    <name type="common">ex Liu et al. 2021</name>
    <dbReference type="NCBI Taxonomy" id="2763051"/>
    <lineage>
        <taxon>Bacteria</taxon>
        <taxon>Bacillati</taxon>
        <taxon>Bacillota</taxon>
        <taxon>Clostridia</taxon>
        <taxon>Lachnospirales</taxon>
        <taxon>Lachnospiraceae</taxon>
        <taxon>Lachnospira</taxon>
    </lineage>
</organism>
<reference evidence="2 3" key="1">
    <citation type="submission" date="2020-08" db="EMBL/GenBank/DDBJ databases">
        <title>Genome public.</title>
        <authorList>
            <person name="Liu C."/>
            <person name="Sun Q."/>
        </authorList>
    </citation>
    <scope>NUCLEOTIDE SEQUENCE [LARGE SCALE GENOMIC DNA]</scope>
    <source>
        <strain evidence="2 3">NSJ-43</strain>
    </source>
</reference>
<comment type="caution">
    <text evidence="2">The sequence shown here is derived from an EMBL/GenBank/DDBJ whole genome shotgun (WGS) entry which is preliminary data.</text>
</comment>
<gene>
    <name evidence="2" type="ORF">H8S01_05560</name>
</gene>
<evidence type="ECO:0000256" key="1">
    <source>
        <dbReference type="SAM" id="Phobius"/>
    </source>
</evidence>
<dbReference type="EMBL" id="JACOPD010000003">
    <property type="protein sequence ID" value="MBC5680425.1"/>
    <property type="molecule type" value="Genomic_DNA"/>
</dbReference>
<feature type="transmembrane region" description="Helical" evidence="1">
    <location>
        <begin position="340"/>
        <end position="357"/>
    </location>
</feature>
<evidence type="ECO:0000313" key="2">
    <source>
        <dbReference type="EMBL" id="MBC5680425.1"/>
    </source>
</evidence>
<feature type="transmembrane region" description="Helical" evidence="1">
    <location>
        <begin position="480"/>
        <end position="497"/>
    </location>
</feature>
<keyword evidence="1" id="KW-0472">Membrane</keyword>
<dbReference type="Pfam" id="PF09852">
    <property type="entry name" value="DUF2079"/>
    <property type="match status" value="1"/>
</dbReference>
<keyword evidence="1" id="KW-1133">Transmembrane helix</keyword>
<evidence type="ECO:0000313" key="3">
    <source>
        <dbReference type="Proteomes" id="UP000628463"/>
    </source>
</evidence>
<name>A0ABR7G0I2_9FIRM</name>
<proteinExistence type="predicted"/>
<feature type="transmembrane region" description="Helical" evidence="1">
    <location>
        <begin position="257"/>
        <end position="279"/>
    </location>
</feature>